<name>X1BPY0_9ZZZZ</name>
<dbReference type="EMBL" id="BART01029095">
    <property type="protein sequence ID" value="GAG97045.1"/>
    <property type="molecule type" value="Genomic_DNA"/>
</dbReference>
<gene>
    <name evidence="1" type="ORF">S01H4_51137</name>
</gene>
<sequence>MTGNPLIDDTTGSQTVISHAHAEIHAGKSFMAD</sequence>
<organism evidence="1">
    <name type="scientific">marine sediment metagenome</name>
    <dbReference type="NCBI Taxonomy" id="412755"/>
    <lineage>
        <taxon>unclassified sequences</taxon>
        <taxon>metagenomes</taxon>
        <taxon>ecological metagenomes</taxon>
    </lineage>
</organism>
<evidence type="ECO:0000313" key="1">
    <source>
        <dbReference type="EMBL" id="GAG97045.1"/>
    </source>
</evidence>
<reference evidence="1" key="1">
    <citation type="journal article" date="2014" name="Front. Microbiol.">
        <title>High frequency of phylogenetically diverse reductive dehalogenase-homologous genes in deep subseafloor sedimentary metagenomes.</title>
        <authorList>
            <person name="Kawai M."/>
            <person name="Futagami T."/>
            <person name="Toyoda A."/>
            <person name="Takaki Y."/>
            <person name="Nishi S."/>
            <person name="Hori S."/>
            <person name="Arai W."/>
            <person name="Tsubouchi T."/>
            <person name="Morono Y."/>
            <person name="Uchiyama I."/>
            <person name="Ito T."/>
            <person name="Fujiyama A."/>
            <person name="Inagaki F."/>
            <person name="Takami H."/>
        </authorList>
    </citation>
    <scope>NUCLEOTIDE SEQUENCE</scope>
    <source>
        <strain evidence="1">Expedition CK06-06</strain>
    </source>
</reference>
<protein>
    <submittedName>
        <fullName evidence="1">Uncharacterized protein</fullName>
    </submittedName>
</protein>
<dbReference type="AlphaFoldDB" id="X1BPY0"/>
<feature type="non-terminal residue" evidence="1">
    <location>
        <position position="33"/>
    </location>
</feature>
<comment type="caution">
    <text evidence="1">The sequence shown here is derived from an EMBL/GenBank/DDBJ whole genome shotgun (WGS) entry which is preliminary data.</text>
</comment>
<proteinExistence type="predicted"/>
<accession>X1BPY0</accession>